<dbReference type="PIRSF" id="PIRSF007663">
    <property type="entry name" value="UCP007663"/>
    <property type="match status" value="1"/>
</dbReference>
<dbReference type="InterPro" id="IPR016518">
    <property type="entry name" value="Alpha-L-fucosidase"/>
</dbReference>
<dbReference type="SUPFAM" id="SSF48208">
    <property type="entry name" value="Six-hairpin glycosidases"/>
    <property type="match status" value="1"/>
</dbReference>
<name>A0AAD7N9N7_9AGAR</name>
<gene>
    <name evidence="5" type="ORF">B0H16DRAFT_1317301</name>
</gene>
<sequence length="807" mass="87471">MKFQFLFVALALALAAVPIHAFLSFDGSRHVWFTFPGFFPTFESSLPVGNGRVAASIYGGASEVLGINENSIWTGPFQDRIAATALAAEPIVREMLLAGNLSEGREYAYEHMISNVTSPRAFSYFGNIEVDFGHTGGTGMTDYVRWLDTREGMVGVQYVFEGVTYTREYIASYPSGVLAARFNASAGGELNMNISMTGLIEILSVTAFAAQDNNTLTLRGSSGQSVDPILWTGQARFVPDKGAAVSVSGTNLIITNASTVDMFFDAETSYRYPSEAAREAEMQRKIDAVVALGYDAVKSTAIADTTVLLGRVTLDLGTSPNGWAALPTDQRLAIARNTSEDVQLSTLVFNFGRYLLAASSRPSNDGTVALPANLQGIWNNSTSPPFGSKYTININIEMNYWPAGPTNMLETELPLFDLIRQAIPRGQSAAERMYGCPGTVFHHNLDLWGDPAPTDNFTASTMWPFGSAWLAWHAIDHYRFTQDESFLRDVAYPFLSEVTSFYECYAFENDGYNVTGPSLSPENTFTVPLNESVPRAGESVDIAPAMDGQLMTEIFQGLLEAASVLGIPDADPAIAAVRAFLPTIKPQQIGSLGQILEWRVEYTEPVPGQKHLSPLWALMPGRAFSPLINSTLFNAAQVLLDRRVSHGSGGTGWSRTWLIAQYARAFRGADAWTQLGQWFALFPPPYSLYNTGGTDGFFFQIDGNFGFVSGVTEMLLQSHAGVVHLLPALPVDAVPTGSVTGLLARGNFEVDIEWEDGTLLNANVTSRSGGSLALRVGDGTRKVSVDGVAYTGPLTTTKGTKYVVMRV</sequence>
<dbReference type="GO" id="GO:0005975">
    <property type="term" value="P:carbohydrate metabolic process"/>
    <property type="evidence" value="ECO:0007669"/>
    <property type="project" value="InterPro"/>
</dbReference>
<evidence type="ECO:0000256" key="1">
    <source>
        <dbReference type="SAM" id="SignalP"/>
    </source>
</evidence>
<dbReference type="InterPro" id="IPR008928">
    <property type="entry name" value="6-hairpin_glycosidase_sf"/>
</dbReference>
<keyword evidence="1" id="KW-0732">Signal</keyword>
<dbReference type="Pfam" id="PF21307">
    <property type="entry name" value="Glyco_hydro_95_C"/>
    <property type="match status" value="1"/>
</dbReference>
<dbReference type="AlphaFoldDB" id="A0AAD7N9N7"/>
<dbReference type="Pfam" id="PF22124">
    <property type="entry name" value="Glyco_hydro_95_cat"/>
    <property type="match status" value="1"/>
</dbReference>
<protein>
    <submittedName>
        <fullName evidence="5">Family 95 glycoside hydrolase</fullName>
    </submittedName>
</protein>
<organism evidence="5 6">
    <name type="scientific">Mycena metata</name>
    <dbReference type="NCBI Taxonomy" id="1033252"/>
    <lineage>
        <taxon>Eukaryota</taxon>
        <taxon>Fungi</taxon>
        <taxon>Dikarya</taxon>
        <taxon>Basidiomycota</taxon>
        <taxon>Agaricomycotina</taxon>
        <taxon>Agaricomycetes</taxon>
        <taxon>Agaricomycetidae</taxon>
        <taxon>Agaricales</taxon>
        <taxon>Marasmiineae</taxon>
        <taxon>Mycenaceae</taxon>
        <taxon>Mycena</taxon>
    </lineage>
</organism>
<keyword evidence="6" id="KW-1185">Reference proteome</keyword>
<feature type="domain" description="Glycosyl hydrolase family 95 N-terminal" evidence="2">
    <location>
        <begin position="41"/>
        <end position="271"/>
    </location>
</feature>
<dbReference type="Proteomes" id="UP001215598">
    <property type="component" value="Unassembled WGS sequence"/>
</dbReference>
<feature type="domain" description="Glycosyl hydrolase family 95 catalytic" evidence="4">
    <location>
        <begin position="293"/>
        <end position="715"/>
    </location>
</feature>
<dbReference type="InterPro" id="IPR012341">
    <property type="entry name" value="6hp_glycosidase-like_sf"/>
</dbReference>
<dbReference type="GO" id="GO:0004560">
    <property type="term" value="F:alpha-L-fucosidase activity"/>
    <property type="evidence" value="ECO:0007669"/>
    <property type="project" value="InterPro"/>
</dbReference>
<dbReference type="InterPro" id="IPR049053">
    <property type="entry name" value="AFCA-like_C"/>
</dbReference>
<feature type="chain" id="PRO_5041960392" evidence="1">
    <location>
        <begin position="22"/>
        <end position="807"/>
    </location>
</feature>
<reference evidence="5" key="1">
    <citation type="submission" date="2023-03" db="EMBL/GenBank/DDBJ databases">
        <title>Massive genome expansion in bonnet fungi (Mycena s.s.) driven by repeated elements and novel gene families across ecological guilds.</title>
        <authorList>
            <consortium name="Lawrence Berkeley National Laboratory"/>
            <person name="Harder C.B."/>
            <person name="Miyauchi S."/>
            <person name="Viragh M."/>
            <person name="Kuo A."/>
            <person name="Thoen E."/>
            <person name="Andreopoulos B."/>
            <person name="Lu D."/>
            <person name="Skrede I."/>
            <person name="Drula E."/>
            <person name="Henrissat B."/>
            <person name="Morin E."/>
            <person name="Kohler A."/>
            <person name="Barry K."/>
            <person name="LaButti K."/>
            <person name="Morin E."/>
            <person name="Salamov A."/>
            <person name="Lipzen A."/>
            <person name="Mereny Z."/>
            <person name="Hegedus B."/>
            <person name="Baldrian P."/>
            <person name="Stursova M."/>
            <person name="Weitz H."/>
            <person name="Taylor A."/>
            <person name="Grigoriev I.V."/>
            <person name="Nagy L.G."/>
            <person name="Martin F."/>
            <person name="Kauserud H."/>
        </authorList>
    </citation>
    <scope>NUCLEOTIDE SEQUENCE</scope>
    <source>
        <strain evidence="5">CBHHK182m</strain>
    </source>
</reference>
<dbReference type="InterPro" id="IPR027414">
    <property type="entry name" value="GH95_N_dom"/>
</dbReference>
<dbReference type="Gene3D" id="1.50.10.10">
    <property type="match status" value="1"/>
</dbReference>
<feature type="signal peptide" evidence="1">
    <location>
        <begin position="1"/>
        <end position="21"/>
    </location>
</feature>
<keyword evidence="5" id="KW-0378">Hydrolase</keyword>
<evidence type="ECO:0000259" key="2">
    <source>
        <dbReference type="Pfam" id="PF14498"/>
    </source>
</evidence>
<feature type="domain" description="Alpha fucosidase A-like C-terminal" evidence="3">
    <location>
        <begin position="717"/>
        <end position="780"/>
    </location>
</feature>
<evidence type="ECO:0000313" key="5">
    <source>
        <dbReference type="EMBL" id="KAJ7752618.1"/>
    </source>
</evidence>
<dbReference type="EMBL" id="JARKIB010000058">
    <property type="protein sequence ID" value="KAJ7752618.1"/>
    <property type="molecule type" value="Genomic_DNA"/>
</dbReference>
<evidence type="ECO:0000313" key="6">
    <source>
        <dbReference type="Proteomes" id="UP001215598"/>
    </source>
</evidence>
<evidence type="ECO:0000259" key="3">
    <source>
        <dbReference type="Pfam" id="PF21307"/>
    </source>
</evidence>
<dbReference type="InterPro" id="IPR054363">
    <property type="entry name" value="GH95_cat"/>
</dbReference>
<accession>A0AAD7N9N7</accession>
<dbReference type="PANTHER" id="PTHR31084">
    <property type="entry name" value="ALPHA-L-FUCOSIDASE 2"/>
    <property type="match status" value="1"/>
</dbReference>
<dbReference type="PANTHER" id="PTHR31084:SF0">
    <property type="entry name" value="ALPHA-L-FUCOSIDASE 2"/>
    <property type="match status" value="1"/>
</dbReference>
<evidence type="ECO:0000259" key="4">
    <source>
        <dbReference type="Pfam" id="PF22124"/>
    </source>
</evidence>
<proteinExistence type="predicted"/>
<dbReference type="Pfam" id="PF14498">
    <property type="entry name" value="Glyco_hyd_65N_2"/>
    <property type="match status" value="1"/>
</dbReference>
<comment type="caution">
    <text evidence="5">The sequence shown here is derived from an EMBL/GenBank/DDBJ whole genome shotgun (WGS) entry which is preliminary data.</text>
</comment>